<reference evidence="2" key="1">
    <citation type="journal article" date="2021" name="bioRxiv">
        <title>Whole Genome Assembly and Annotation of Northern Wild Rice, Zizania palustris L., Supports a Whole Genome Duplication in the Zizania Genus.</title>
        <authorList>
            <person name="Haas M."/>
            <person name="Kono T."/>
            <person name="Macchietto M."/>
            <person name="Millas R."/>
            <person name="McGilp L."/>
            <person name="Shao M."/>
            <person name="Duquette J."/>
            <person name="Hirsch C.N."/>
            <person name="Kimball J."/>
        </authorList>
    </citation>
    <scope>NUCLEOTIDE SEQUENCE</scope>
    <source>
        <tissue evidence="2">Fresh leaf tissue</tissue>
    </source>
</reference>
<evidence type="ECO:0000313" key="3">
    <source>
        <dbReference type="Proteomes" id="UP000729402"/>
    </source>
</evidence>
<comment type="caution">
    <text evidence="2">The sequence shown here is derived from an EMBL/GenBank/DDBJ whole genome shotgun (WGS) entry which is preliminary data.</text>
</comment>
<accession>A0A8J5S1E5</accession>
<keyword evidence="3" id="KW-1185">Reference proteome</keyword>
<feature type="region of interest" description="Disordered" evidence="1">
    <location>
        <begin position="77"/>
        <end position="97"/>
    </location>
</feature>
<sequence length="97" mass="10749">MHVWRRGAFGGLEKLVAAARAARHGRRTPTRAIAPPPSTSLVAGEVEEKKVRRWPSELHGLTLDLMPLRRSPPDFTPSCRSLPNFTPPDFESPAFPP</sequence>
<proteinExistence type="predicted"/>
<protein>
    <submittedName>
        <fullName evidence="2">Uncharacterized protein</fullName>
    </submittedName>
</protein>
<gene>
    <name evidence="2" type="ORF">GUJ93_ZPchr0002g23269</name>
</gene>
<evidence type="ECO:0000313" key="2">
    <source>
        <dbReference type="EMBL" id="KAG8056513.1"/>
    </source>
</evidence>
<dbReference type="Proteomes" id="UP000729402">
    <property type="component" value="Unassembled WGS sequence"/>
</dbReference>
<evidence type="ECO:0000256" key="1">
    <source>
        <dbReference type="SAM" id="MobiDB-lite"/>
    </source>
</evidence>
<name>A0A8J5S1E5_ZIZPA</name>
<reference evidence="2" key="2">
    <citation type="submission" date="2021-02" db="EMBL/GenBank/DDBJ databases">
        <authorList>
            <person name="Kimball J.A."/>
            <person name="Haas M.W."/>
            <person name="Macchietto M."/>
            <person name="Kono T."/>
            <person name="Duquette J."/>
            <person name="Shao M."/>
        </authorList>
    </citation>
    <scope>NUCLEOTIDE SEQUENCE</scope>
    <source>
        <tissue evidence="2">Fresh leaf tissue</tissue>
    </source>
</reference>
<organism evidence="2 3">
    <name type="scientific">Zizania palustris</name>
    <name type="common">Northern wild rice</name>
    <dbReference type="NCBI Taxonomy" id="103762"/>
    <lineage>
        <taxon>Eukaryota</taxon>
        <taxon>Viridiplantae</taxon>
        <taxon>Streptophyta</taxon>
        <taxon>Embryophyta</taxon>
        <taxon>Tracheophyta</taxon>
        <taxon>Spermatophyta</taxon>
        <taxon>Magnoliopsida</taxon>
        <taxon>Liliopsida</taxon>
        <taxon>Poales</taxon>
        <taxon>Poaceae</taxon>
        <taxon>BOP clade</taxon>
        <taxon>Oryzoideae</taxon>
        <taxon>Oryzeae</taxon>
        <taxon>Zizaniinae</taxon>
        <taxon>Zizania</taxon>
    </lineage>
</organism>
<dbReference type="AlphaFoldDB" id="A0A8J5S1E5"/>
<dbReference type="EMBL" id="JAAALK010000287">
    <property type="protein sequence ID" value="KAG8056513.1"/>
    <property type="molecule type" value="Genomic_DNA"/>
</dbReference>